<dbReference type="RefSeq" id="WP_053605231.1">
    <property type="nucleotide sequence ID" value="NZ_CP012600.1"/>
</dbReference>
<organism evidence="3 4">
    <name type="scientific">Bacillus gobiensis</name>
    <dbReference type="NCBI Taxonomy" id="1441095"/>
    <lineage>
        <taxon>Bacteria</taxon>
        <taxon>Bacillati</taxon>
        <taxon>Bacillota</taxon>
        <taxon>Bacilli</taxon>
        <taxon>Bacillales</taxon>
        <taxon>Bacillaceae</taxon>
        <taxon>Bacillus</taxon>
    </lineage>
</organism>
<evidence type="ECO:0000256" key="1">
    <source>
        <dbReference type="SAM" id="MobiDB-lite"/>
    </source>
</evidence>
<protein>
    <recommendedName>
        <fullName evidence="5">DUF4352 domain-containing protein</fullName>
    </recommendedName>
</protein>
<keyword evidence="2" id="KW-0732">Signal</keyword>
<sequence>MKKFIALFLALGLSLALAACGNSDVSTGSEGNSSEKKDESKEDSKEKPKDDGSKTVDASKNSTEAVGMKVSLGEMKVAADKISVGINLENTTGDALNFYPDQGQAVVGDMQLEANLFMTSGEIGGEVQGGVKQDGVIEFLAPEGKEIDVASIKEVKLLFGDVTTADFMKTKAVEFTVPVK</sequence>
<proteinExistence type="predicted"/>
<reference evidence="4" key="1">
    <citation type="submission" date="2015-08" db="EMBL/GenBank/DDBJ databases">
        <title>Genome sequencing project for genomic taxonomy and phylogenomics of Bacillus-like bacteria.</title>
        <authorList>
            <person name="Liu B."/>
            <person name="Wang J."/>
            <person name="Zhu Y."/>
            <person name="Liu G."/>
            <person name="Chen Q."/>
            <person name="Chen Z."/>
            <person name="Lan J."/>
            <person name="Che J."/>
            <person name="Ge C."/>
            <person name="Shi H."/>
            <person name="Pan Z."/>
            <person name="Liu X."/>
        </authorList>
    </citation>
    <scope>NUCLEOTIDE SEQUENCE [LARGE SCALE GENOMIC DNA]</scope>
    <source>
        <strain evidence="4">FJAT-4402</strain>
    </source>
</reference>
<feature type="chain" id="PRO_5039177124" description="DUF4352 domain-containing protein" evidence="2">
    <location>
        <begin position="19"/>
        <end position="180"/>
    </location>
</feature>
<dbReference type="PROSITE" id="PS51257">
    <property type="entry name" value="PROKAR_LIPOPROTEIN"/>
    <property type="match status" value="1"/>
</dbReference>
<gene>
    <name evidence="3" type="ORF">AM592_18925</name>
</gene>
<keyword evidence="4" id="KW-1185">Reference proteome</keyword>
<evidence type="ECO:0008006" key="5">
    <source>
        <dbReference type="Google" id="ProtNLM"/>
    </source>
</evidence>
<dbReference type="AlphaFoldDB" id="A0A0M4GC08"/>
<feature type="compositionally biased region" description="Basic and acidic residues" evidence="1">
    <location>
        <begin position="33"/>
        <end position="54"/>
    </location>
</feature>
<evidence type="ECO:0000313" key="3">
    <source>
        <dbReference type="EMBL" id="ALC83390.1"/>
    </source>
</evidence>
<feature type="signal peptide" evidence="2">
    <location>
        <begin position="1"/>
        <end position="18"/>
    </location>
</feature>
<dbReference type="EMBL" id="CP012600">
    <property type="protein sequence ID" value="ALC83390.1"/>
    <property type="molecule type" value="Genomic_DNA"/>
</dbReference>
<evidence type="ECO:0000256" key="2">
    <source>
        <dbReference type="SAM" id="SignalP"/>
    </source>
</evidence>
<dbReference type="Proteomes" id="UP000067625">
    <property type="component" value="Chromosome"/>
</dbReference>
<name>A0A0M4GC08_9BACI</name>
<dbReference type="PATRIC" id="fig|1441095.3.peg.4177"/>
<evidence type="ECO:0000313" key="4">
    <source>
        <dbReference type="Proteomes" id="UP000067625"/>
    </source>
</evidence>
<feature type="region of interest" description="Disordered" evidence="1">
    <location>
        <begin position="23"/>
        <end position="60"/>
    </location>
</feature>
<accession>A0A0M4GC08</accession>
<reference evidence="3 4" key="2">
    <citation type="journal article" date="2016" name="Int. J. Syst. Evol. Microbiol.">
        <title>Bacillus gobiensis sp. nov., isolated from a soil sample.</title>
        <authorList>
            <person name="Liu B."/>
            <person name="Liu G.H."/>
            <person name="Cetin S."/>
            <person name="Schumann P."/>
            <person name="Pan Z.Z."/>
            <person name="Chen Q.Q."/>
        </authorList>
    </citation>
    <scope>NUCLEOTIDE SEQUENCE [LARGE SCALE GENOMIC DNA]</scope>
    <source>
        <strain evidence="3 4">FJAT-4402</strain>
    </source>
</reference>
<dbReference type="OrthoDB" id="2989765at2"/>